<evidence type="ECO:0000313" key="2">
    <source>
        <dbReference type="Proteomes" id="UP000187209"/>
    </source>
</evidence>
<accession>A0A1R2B7M0</accession>
<dbReference type="EMBL" id="MPUH01000873">
    <property type="protein sequence ID" value="OMJ72794.1"/>
    <property type="molecule type" value="Genomic_DNA"/>
</dbReference>
<comment type="caution">
    <text evidence="1">The sequence shown here is derived from an EMBL/GenBank/DDBJ whole genome shotgun (WGS) entry which is preliminary data.</text>
</comment>
<organism evidence="1 2">
    <name type="scientific">Stentor coeruleus</name>
    <dbReference type="NCBI Taxonomy" id="5963"/>
    <lineage>
        <taxon>Eukaryota</taxon>
        <taxon>Sar</taxon>
        <taxon>Alveolata</taxon>
        <taxon>Ciliophora</taxon>
        <taxon>Postciliodesmatophora</taxon>
        <taxon>Heterotrichea</taxon>
        <taxon>Heterotrichida</taxon>
        <taxon>Stentoridae</taxon>
        <taxon>Stentor</taxon>
    </lineage>
</organism>
<protein>
    <submittedName>
        <fullName evidence="1">Uncharacterized protein</fullName>
    </submittedName>
</protein>
<evidence type="ECO:0000313" key="1">
    <source>
        <dbReference type="EMBL" id="OMJ72794.1"/>
    </source>
</evidence>
<keyword evidence="2" id="KW-1185">Reference proteome</keyword>
<gene>
    <name evidence="1" type="ORF">SteCoe_28684</name>
</gene>
<dbReference type="AlphaFoldDB" id="A0A1R2B7M0"/>
<reference evidence="1 2" key="1">
    <citation type="submission" date="2016-11" db="EMBL/GenBank/DDBJ databases">
        <title>The macronuclear genome of Stentor coeruleus: a giant cell with tiny introns.</title>
        <authorList>
            <person name="Slabodnick M."/>
            <person name="Ruby J.G."/>
            <person name="Reiff S.B."/>
            <person name="Swart E.C."/>
            <person name="Gosai S."/>
            <person name="Prabakaran S."/>
            <person name="Witkowska E."/>
            <person name="Larue G.E."/>
            <person name="Fisher S."/>
            <person name="Freeman R.M."/>
            <person name="Gunawardena J."/>
            <person name="Chu W."/>
            <person name="Stover N.A."/>
            <person name="Gregory B.D."/>
            <person name="Nowacki M."/>
            <person name="Derisi J."/>
            <person name="Roy S.W."/>
            <person name="Marshall W.F."/>
            <person name="Sood P."/>
        </authorList>
    </citation>
    <scope>NUCLEOTIDE SEQUENCE [LARGE SCALE GENOMIC DNA]</scope>
    <source>
        <strain evidence="1">WM001</strain>
    </source>
</reference>
<proteinExistence type="predicted"/>
<dbReference type="Proteomes" id="UP000187209">
    <property type="component" value="Unassembled WGS sequence"/>
</dbReference>
<sequence length="270" mass="31182">MRTSSPNELMQFIGFSEERLTHVKNGQSLAETLNKQKSKLKALTDCTKGVQYDSTENLLRRRISRVPKDLSPAMKEYYKDPIFSSPLESKKLGNLENFFIEKYQMVNAYIHGPLSSSSNNNFNSDIKRKLELNNDDLNAHTNCSSPFVRKLSELDKKINLLIQTEREKSLGKNRLPLKLPPKKKLSSEDAVEKFYTLNSKAKMKIQESGVFQKSIKHARSEKKIWKGSEKMCLREKQQEVLQKLRSQNTNPFLPSIKTFKAYRSLSPFNN</sequence>
<name>A0A1R2B7M0_9CILI</name>